<sequence length="119" mass="12946">MNNLLNKSANSAEHARFLAVAEWQSGLWLQVLASPTVGTLLDNTTFRLSVCLRLGATCNLPHLCPYGEKLDSLGHHGLSCNRSAVISLGMQVLIISSIDCLEIADYRYANNSTNTLLTL</sequence>
<protein>
    <submittedName>
        <fullName evidence="1">Uncharacterized protein</fullName>
    </submittedName>
</protein>
<proteinExistence type="predicted"/>
<name>A0A9N9QYI4_9NEOP</name>
<reference evidence="1" key="2">
    <citation type="submission" date="2022-10" db="EMBL/GenBank/DDBJ databases">
        <authorList>
            <consortium name="ENA_rothamsted_submissions"/>
            <consortium name="culmorum"/>
            <person name="King R."/>
        </authorList>
    </citation>
    <scope>NUCLEOTIDE SEQUENCE</scope>
</reference>
<dbReference type="Proteomes" id="UP001153714">
    <property type="component" value="Chromosome 15"/>
</dbReference>
<gene>
    <name evidence="1" type="ORF">DIATSA_LOCUS3929</name>
</gene>
<evidence type="ECO:0000313" key="2">
    <source>
        <dbReference type="Proteomes" id="UP001153714"/>
    </source>
</evidence>
<organism evidence="1 2">
    <name type="scientific">Diatraea saccharalis</name>
    <name type="common">sugarcane borer</name>
    <dbReference type="NCBI Taxonomy" id="40085"/>
    <lineage>
        <taxon>Eukaryota</taxon>
        <taxon>Metazoa</taxon>
        <taxon>Ecdysozoa</taxon>
        <taxon>Arthropoda</taxon>
        <taxon>Hexapoda</taxon>
        <taxon>Insecta</taxon>
        <taxon>Pterygota</taxon>
        <taxon>Neoptera</taxon>
        <taxon>Endopterygota</taxon>
        <taxon>Lepidoptera</taxon>
        <taxon>Glossata</taxon>
        <taxon>Ditrysia</taxon>
        <taxon>Pyraloidea</taxon>
        <taxon>Crambidae</taxon>
        <taxon>Crambinae</taxon>
        <taxon>Diatraea</taxon>
    </lineage>
</organism>
<evidence type="ECO:0000313" key="1">
    <source>
        <dbReference type="EMBL" id="CAG9785935.1"/>
    </source>
</evidence>
<reference evidence="1" key="1">
    <citation type="submission" date="2021-12" db="EMBL/GenBank/DDBJ databases">
        <authorList>
            <person name="King R."/>
        </authorList>
    </citation>
    <scope>NUCLEOTIDE SEQUENCE</scope>
</reference>
<dbReference type="AlphaFoldDB" id="A0A9N9QYI4"/>
<dbReference type="OrthoDB" id="2016582at2759"/>
<keyword evidence="2" id="KW-1185">Reference proteome</keyword>
<dbReference type="EMBL" id="OU893346">
    <property type="protein sequence ID" value="CAG9785935.1"/>
    <property type="molecule type" value="Genomic_DNA"/>
</dbReference>
<accession>A0A9N9QYI4</accession>